<dbReference type="AlphaFoldDB" id="A0A7S2CKB8"/>
<feature type="region of interest" description="Disordered" evidence="1">
    <location>
        <begin position="1"/>
        <end position="34"/>
    </location>
</feature>
<name>A0A7S2CKB8_9EUKA</name>
<evidence type="ECO:0000313" key="2">
    <source>
        <dbReference type="EMBL" id="CAD9428437.1"/>
    </source>
</evidence>
<sequence length="311" mass="33443">MESVEETTPRKRKRSSSSSGAGPSAALQAAPSAAAAPRTRVSFGSVRVRTHDVEIWGGGGVPADDGPPLGLGWNVQGEEIFALDAFESERKGSRITKDSYCMLGCVEPGTRERMLLGAGSTLKQIKAVTKQVEQLNQERWRASEILFRDVWLFRAPRHADAMEVLAMLGQPDGYSCELSTSNWHSAEACARELAPTLGVAVEALLSGPASAEDAEEGEGGDEDIVWSAACDAMQNLSEQVVLLIRCDEVYSLGLELLGRLVGCVANAHVAAQVMHAQRGNVSVVLHGWADDKIEADWSDDEPDEFCISPLH</sequence>
<protein>
    <submittedName>
        <fullName evidence="2">Uncharacterized protein</fullName>
    </submittedName>
</protein>
<accession>A0A7S2CKB8</accession>
<evidence type="ECO:0000256" key="1">
    <source>
        <dbReference type="SAM" id="MobiDB-lite"/>
    </source>
</evidence>
<proteinExistence type="predicted"/>
<gene>
    <name evidence="2" type="ORF">CBRE1094_LOCUS9618</name>
</gene>
<organism evidence="2">
    <name type="scientific">Haptolina brevifila</name>
    <dbReference type="NCBI Taxonomy" id="156173"/>
    <lineage>
        <taxon>Eukaryota</taxon>
        <taxon>Haptista</taxon>
        <taxon>Haptophyta</taxon>
        <taxon>Prymnesiophyceae</taxon>
        <taxon>Prymnesiales</taxon>
        <taxon>Prymnesiaceae</taxon>
        <taxon>Haptolina</taxon>
    </lineage>
</organism>
<dbReference type="EMBL" id="HBGU01017759">
    <property type="protein sequence ID" value="CAD9428437.1"/>
    <property type="molecule type" value="Transcribed_RNA"/>
</dbReference>
<reference evidence="2" key="1">
    <citation type="submission" date="2021-01" db="EMBL/GenBank/DDBJ databases">
        <authorList>
            <person name="Corre E."/>
            <person name="Pelletier E."/>
            <person name="Niang G."/>
            <person name="Scheremetjew M."/>
            <person name="Finn R."/>
            <person name="Kale V."/>
            <person name="Holt S."/>
            <person name="Cochrane G."/>
            <person name="Meng A."/>
            <person name="Brown T."/>
            <person name="Cohen L."/>
        </authorList>
    </citation>
    <scope>NUCLEOTIDE SEQUENCE</scope>
    <source>
        <strain evidence="2">UTEX LB 985</strain>
    </source>
</reference>
<feature type="compositionally biased region" description="Low complexity" evidence="1">
    <location>
        <begin position="16"/>
        <end position="34"/>
    </location>
</feature>